<dbReference type="STRING" id="139420.A0A371D7A1"/>
<evidence type="ECO:0000259" key="3">
    <source>
        <dbReference type="Pfam" id="PF13359"/>
    </source>
</evidence>
<dbReference type="AlphaFoldDB" id="A0A371D7A1"/>
<dbReference type="GO" id="GO:0046872">
    <property type="term" value="F:metal ion binding"/>
    <property type="evidence" value="ECO:0007669"/>
    <property type="project" value="UniProtKB-KW"/>
</dbReference>
<dbReference type="InterPro" id="IPR027806">
    <property type="entry name" value="HARBI1_dom"/>
</dbReference>
<gene>
    <name evidence="4" type="ORF">OH76DRAFT_1456225</name>
</gene>
<proteinExistence type="predicted"/>
<organism evidence="4 5">
    <name type="scientific">Lentinus brumalis</name>
    <dbReference type="NCBI Taxonomy" id="2498619"/>
    <lineage>
        <taxon>Eukaryota</taxon>
        <taxon>Fungi</taxon>
        <taxon>Dikarya</taxon>
        <taxon>Basidiomycota</taxon>
        <taxon>Agaricomycotina</taxon>
        <taxon>Agaricomycetes</taxon>
        <taxon>Polyporales</taxon>
        <taxon>Polyporaceae</taxon>
        <taxon>Lentinus</taxon>
    </lineage>
</organism>
<comment type="cofactor">
    <cofactor evidence="1">
        <name>a divalent metal cation</name>
        <dbReference type="ChEBI" id="CHEBI:60240"/>
    </cofactor>
</comment>
<keyword evidence="5" id="KW-1185">Reference proteome</keyword>
<evidence type="ECO:0000256" key="1">
    <source>
        <dbReference type="ARBA" id="ARBA00001968"/>
    </source>
</evidence>
<accession>A0A371D7A1</accession>
<name>A0A371D7A1_9APHY</name>
<reference evidence="4 5" key="1">
    <citation type="journal article" date="2018" name="Biotechnol. Biofuels">
        <title>Integrative visual omics of the white-rot fungus Polyporus brumalis exposes the biotechnological potential of its oxidative enzymes for delignifying raw plant biomass.</title>
        <authorList>
            <person name="Miyauchi S."/>
            <person name="Rancon A."/>
            <person name="Drula E."/>
            <person name="Hage H."/>
            <person name="Chaduli D."/>
            <person name="Favel A."/>
            <person name="Grisel S."/>
            <person name="Henrissat B."/>
            <person name="Herpoel-Gimbert I."/>
            <person name="Ruiz-Duenas F.J."/>
            <person name="Chevret D."/>
            <person name="Hainaut M."/>
            <person name="Lin J."/>
            <person name="Wang M."/>
            <person name="Pangilinan J."/>
            <person name="Lipzen A."/>
            <person name="Lesage-Meessen L."/>
            <person name="Navarro D."/>
            <person name="Riley R."/>
            <person name="Grigoriev I.V."/>
            <person name="Zhou S."/>
            <person name="Raouche S."/>
            <person name="Rosso M.N."/>
        </authorList>
    </citation>
    <scope>NUCLEOTIDE SEQUENCE [LARGE SCALE GENOMIC DNA]</scope>
    <source>
        <strain evidence="4 5">BRFM 1820</strain>
    </source>
</reference>
<evidence type="ECO:0000256" key="2">
    <source>
        <dbReference type="ARBA" id="ARBA00022723"/>
    </source>
</evidence>
<keyword evidence="2" id="KW-0479">Metal-binding</keyword>
<evidence type="ECO:0000313" key="5">
    <source>
        <dbReference type="Proteomes" id="UP000256964"/>
    </source>
</evidence>
<evidence type="ECO:0000313" key="4">
    <source>
        <dbReference type="EMBL" id="RDX48421.1"/>
    </source>
</evidence>
<dbReference type="OrthoDB" id="2802627at2759"/>
<dbReference type="EMBL" id="KZ857411">
    <property type="protein sequence ID" value="RDX48421.1"/>
    <property type="molecule type" value="Genomic_DNA"/>
</dbReference>
<protein>
    <recommendedName>
        <fullName evidence="3">DDE Tnp4 domain-containing protein</fullName>
    </recommendedName>
</protein>
<dbReference type="Proteomes" id="UP000256964">
    <property type="component" value="Unassembled WGS sequence"/>
</dbReference>
<dbReference type="Pfam" id="PF13359">
    <property type="entry name" value="DDE_Tnp_4"/>
    <property type="match status" value="1"/>
</dbReference>
<feature type="domain" description="DDE Tnp4" evidence="3">
    <location>
        <begin position="8"/>
        <end position="87"/>
    </location>
</feature>
<sequence length="163" mass="19199">MTTSRTASYPSSPFVLRPFSEPEIQDVSAREKKRMRAFNAHLSSIRIMSEHVYRRLKGRFPSLKEMGIHDNMTELYKVIEALIVLHNICIDFNDRPEYIWAFDPKDPIRDDEEVPEEVDPDTLGERIVGQTENPQHETDAWLKDRGHEMRQELLDKLFPIENF</sequence>